<accession>A0ABR8BYP3</accession>
<evidence type="ECO:0000313" key="2">
    <source>
        <dbReference type="Proteomes" id="UP000606721"/>
    </source>
</evidence>
<proteinExistence type="predicted"/>
<comment type="caution">
    <text evidence="1">The sequence shown here is derived from an EMBL/GenBank/DDBJ whole genome shotgun (WGS) entry which is preliminary data.</text>
</comment>
<dbReference type="EMBL" id="JACJQT010000039">
    <property type="protein sequence ID" value="MBD2279575.1"/>
    <property type="molecule type" value="Genomic_DNA"/>
</dbReference>
<dbReference type="RefSeq" id="WP_053539012.1">
    <property type="nucleotide sequence ID" value="NZ_JACJQT010000039.1"/>
</dbReference>
<dbReference type="Proteomes" id="UP000606721">
    <property type="component" value="Unassembled WGS sequence"/>
</dbReference>
<evidence type="ECO:0000313" key="1">
    <source>
        <dbReference type="EMBL" id="MBD2279575.1"/>
    </source>
</evidence>
<dbReference type="InterPro" id="IPR025455">
    <property type="entry name" value="DUF4276"/>
</dbReference>
<sequence>MIKRHRLYIFVEGQTEETFVKELLCKHFLRQNQNIDVIPILVKTSSKGKGGVVSYGKIKPQLLKFYNDSNAFVTTMFDLYGLPADFPGKSSIPTTANLFEKAEYLEQQMGADIGIQNFIPNLLVHEFEGLLYSNPQAFLEYFDQSTVEQLQSERESFPSPEHINDSPITAPSKRILRCCPGYDKPLHGSLIAMDIGLDTIRKQCQHFDKWLTKLENIK</sequence>
<organism evidence="1 2">
    <name type="scientific">Aphanizomenon flos-aquae FACHB-1040</name>
    <dbReference type="NCBI Taxonomy" id="2692887"/>
    <lineage>
        <taxon>Bacteria</taxon>
        <taxon>Bacillati</taxon>
        <taxon>Cyanobacteriota</taxon>
        <taxon>Cyanophyceae</taxon>
        <taxon>Nostocales</taxon>
        <taxon>Aphanizomenonaceae</taxon>
        <taxon>Aphanizomenon</taxon>
    </lineage>
</organism>
<dbReference type="Pfam" id="PF14103">
    <property type="entry name" value="DUF4276"/>
    <property type="match status" value="1"/>
</dbReference>
<protein>
    <submittedName>
        <fullName evidence="1">DUF4276 family protein</fullName>
    </submittedName>
</protein>
<gene>
    <name evidence="1" type="ORF">H6F99_15120</name>
</gene>
<reference evidence="1 2" key="1">
    <citation type="journal article" date="2020" name="ISME J.">
        <title>Comparative genomics reveals insights into cyanobacterial evolution and habitat adaptation.</title>
        <authorList>
            <person name="Chen M.Y."/>
            <person name="Teng W.K."/>
            <person name="Zhao L."/>
            <person name="Hu C.X."/>
            <person name="Zhou Y.K."/>
            <person name="Han B.P."/>
            <person name="Song L.R."/>
            <person name="Shu W.S."/>
        </authorList>
    </citation>
    <scope>NUCLEOTIDE SEQUENCE [LARGE SCALE GENOMIC DNA]</scope>
    <source>
        <strain evidence="1 2">FACHB-1040</strain>
    </source>
</reference>
<keyword evidence="2" id="KW-1185">Reference proteome</keyword>
<name>A0ABR8BYP3_APHFL</name>